<evidence type="ECO:0000313" key="2">
    <source>
        <dbReference type="Proteomes" id="UP000635477"/>
    </source>
</evidence>
<sequence>MHNSQLDTYTSTLAKKYKESANMDNFAHLIEALPPSIDTQPTPSRPRQQGALALLPTELLLMIMECPEIGRKELKSLALASSRLFGLVRPSFYRAEECHTFYKAVLAVDVATMTRCELFNAAPNSSQLGVFTGRCIPGVSRDFHRPIDILLETLELGEASLEACYECLKWLLDRNFSVTNDILDVFEVGAGGHGGPTMPWLLPNLLQREVSRERVEGICNMIHLMSQRGILTPAAPFDFVLPPSAPPPDHLPFDLDTYPFPIGDRHSDSMMQLAMRSHCPPSLLELVLGEYKARGIRLTQWHSECPPQLMSSFFFQPEPWHQHHPIGSLLESLHAELHPTPSGWAESYPGEVADVFEQKLKLLIEYRAVVKVEKQALGNILGALREITAVVQAEGGFGTQRHEKMSWEKLCLSVRMLARHGGMAESEDKRREPLQAGRHDRLHRFVITEGWNPWRSWYLRREAKELWAAWGLSPRRFHGQLNRDIHYHMEHLMPADRCPPWQDVGMDEWAEWKKKQTTRRPPQESWEPGMERTLVTPRLVVEDGARQGW</sequence>
<reference evidence="1" key="2">
    <citation type="submission" date="2020-05" db="EMBL/GenBank/DDBJ databases">
        <authorList>
            <person name="Kim H.-S."/>
            <person name="Proctor R.H."/>
            <person name="Brown D.W."/>
        </authorList>
    </citation>
    <scope>NUCLEOTIDE SEQUENCE</scope>
    <source>
        <strain evidence="1">NRRL 22465</strain>
    </source>
</reference>
<comment type="caution">
    <text evidence="1">The sequence shown here is derived from an EMBL/GenBank/DDBJ whole genome shotgun (WGS) entry which is preliminary data.</text>
</comment>
<organism evidence="1 2">
    <name type="scientific">Fusarium zealandicum</name>
    <dbReference type="NCBI Taxonomy" id="1053134"/>
    <lineage>
        <taxon>Eukaryota</taxon>
        <taxon>Fungi</taxon>
        <taxon>Dikarya</taxon>
        <taxon>Ascomycota</taxon>
        <taxon>Pezizomycotina</taxon>
        <taxon>Sordariomycetes</taxon>
        <taxon>Hypocreomycetidae</taxon>
        <taxon>Hypocreales</taxon>
        <taxon>Nectriaceae</taxon>
        <taxon>Fusarium</taxon>
        <taxon>Fusarium staphyleae species complex</taxon>
    </lineage>
</organism>
<reference evidence="1" key="1">
    <citation type="journal article" date="2020" name="BMC Genomics">
        <title>Correction to: Identification and distribution of gene clusters required for synthesis of sphingolipid metabolism inhibitors in diverse species of the filamentous fungus Fusarium.</title>
        <authorList>
            <person name="Kim H.S."/>
            <person name="Lohmar J.M."/>
            <person name="Busman M."/>
            <person name="Brown D.W."/>
            <person name="Naumann T.A."/>
            <person name="Divon H.H."/>
            <person name="Lysoe E."/>
            <person name="Uhlig S."/>
            <person name="Proctor R.H."/>
        </authorList>
    </citation>
    <scope>NUCLEOTIDE SEQUENCE</scope>
    <source>
        <strain evidence="1">NRRL 22465</strain>
    </source>
</reference>
<keyword evidence="2" id="KW-1185">Reference proteome</keyword>
<dbReference type="Proteomes" id="UP000635477">
    <property type="component" value="Unassembled WGS sequence"/>
</dbReference>
<accession>A0A8H4XG05</accession>
<dbReference type="AlphaFoldDB" id="A0A8H4XG05"/>
<name>A0A8H4XG05_9HYPO</name>
<dbReference type="OrthoDB" id="5024657at2759"/>
<gene>
    <name evidence="1" type="ORF">FZEAL_9503</name>
</gene>
<evidence type="ECO:0000313" key="1">
    <source>
        <dbReference type="EMBL" id="KAF4972871.1"/>
    </source>
</evidence>
<protein>
    <submittedName>
        <fullName evidence="1">Uncharacterized protein</fullName>
    </submittedName>
</protein>
<dbReference type="EMBL" id="JABEYC010000890">
    <property type="protein sequence ID" value="KAF4972871.1"/>
    <property type="molecule type" value="Genomic_DNA"/>
</dbReference>
<proteinExistence type="predicted"/>